<name>A0A918NKA3_9GAMM</name>
<comment type="caution">
    <text evidence="10">The sequence shown here is derived from an EMBL/GenBank/DDBJ whole genome shotgun (WGS) entry which is preliminary data.</text>
</comment>
<keyword evidence="10" id="KW-0645">Protease</keyword>
<dbReference type="GO" id="GO:0016020">
    <property type="term" value="C:membrane"/>
    <property type="evidence" value="ECO:0007669"/>
    <property type="project" value="UniProtKB-SubCell"/>
</dbReference>
<dbReference type="Proteomes" id="UP000626148">
    <property type="component" value="Unassembled WGS sequence"/>
</dbReference>
<dbReference type="RefSeq" id="WP_229805498.1">
    <property type="nucleotide sequence ID" value="NZ_BMXR01000019.1"/>
</dbReference>
<dbReference type="CDD" id="cd07020">
    <property type="entry name" value="Clp_protease_NfeD_1"/>
    <property type="match status" value="1"/>
</dbReference>
<dbReference type="PANTHER" id="PTHR33507:SF4">
    <property type="entry name" value="NODULATION COMPETITIVENESS PROTEIN NFED"/>
    <property type="match status" value="1"/>
</dbReference>
<reference evidence="10" key="2">
    <citation type="submission" date="2020-09" db="EMBL/GenBank/DDBJ databases">
        <authorList>
            <person name="Sun Q."/>
            <person name="Kim S."/>
        </authorList>
    </citation>
    <scope>NUCLEOTIDE SEQUENCE</scope>
    <source>
        <strain evidence="10">KCTC 22169</strain>
    </source>
</reference>
<dbReference type="InterPro" id="IPR002810">
    <property type="entry name" value="NfeD-like_C"/>
</dbReference>
<dbReference type="AlphaFoldDB" id="A0A918NKA3"/>
<evidence type="ECO:0000256" key="2">
    <source>
        <dbReference type="ARBA" id="ARBA00022692"/>
    </source>
</evidence>
<dbReference type="Pfam" id="PF24961">
    <property type="entry name" value="NfeD_membrane"/>
    <property type="match status" value="1"/>
</dbReference>
<dbReference type="GO" id="GO:0008233">
    <property type="term" value="F:peptidase activity"/>
    <property type="evidence" value="ECO:0007669"/>
    <property type="project" value="UniProtKB-KW"/>
</dbReference>
<evidence type="ECO:0000259" key="9">
    <source>
        <dbReference type="Pfam" id="PF25145"/>
    </source>
</evidence>
<keyword evidence="11" id="KW-1185">Reference proteome</keyword>
<feature type="region of interest" description="Disordered" evidence="5">
    <location>
        <begin position="146"/>
        <end position="210"/>
    </location>
</feature>
<keyword evidence="2 6" id="KW-0812">Transmembrane</keyword>
<comment type="subcellular location">
    <subcellularLocation>
        <location evidence="1">Membrane</location>
        <topology evidence="1">Multi-pass membrane protein</topology>
    </subcellularLocation>
</comment>
<dbReference type="InterPro" id="IPR056738">
    <property type="entry name" value="NfeD1b_N"/>
</dbReference>
<keyword evidence="3 6" id="KW-1133">Transmembrane helix</keyword>
<feature type="transmembrane region" description="Helical" evidence="6">
    <location>
        <begin position="380"/>
        <end position="398"/>
    </location>
</feature>
<dbReference type="PANTHER" id="PTHR33507">
    <property type="entry name" value="INNER MEMBRANE PROTEIN YBBJ"/>
    <property type="match status" value="1"/>
</dbReference>
<feature type="domain" description="NfeD integral membrane" evidence="8">
    <location>
        <begin position="311"/>
        <end position="427"/>
    </location>
</feature>
<evidence type="ECO:0000259" key="7">
    <source>
        <dbReference type="Pfam" id="PF01957"/>
    </source>
</evidence>
<dbReference type="Pfam" id="PF01957">
    <property type="entry name" value="NfeD"/>
    <property type="match status" value="1"/>
</dbReference>
<dbReference type="SUPFAM" id="SSF141322">
    <property type="entry name" value="NfeD domain-like"/>
    <property type="match status" value="1"/>
</dbReference>
<evidence type="ECO:0000313" key="10">
    <source>
        <dbReference type="EMBL" id="GGX74718.1"/>
    </source>
</evidence>
<keyword evidence="10" id="KW-0378">Hydrolase</keyword>
<evidence type="ECO:0000256" key="6">
    <source>
        <dbReference type="SAM" id="Phobius"/>
    </source>
</evidence>
<feature type="transmembrane region" description="Helical" evidence="6">
    <location>
        <begin position="333"/>
        <end position="350"/>
    </location>
</feature>
<evidence type="ECO:0000256" key="4">
    <source>
        <dbReference type="ARBA" id="ARBA00023136"/>
    </source>
</evidence>
<dbReference type="GO" id="GO:0006508">
    <property type="term" value="P:proteolysis"/>
    <property type="evidence" value="ECO:0007669"/>
    <property type="project" value="UniProtKB-KW"/>
</dbReference>
<evidence type="ECO:0000313" key="11">
    <source>
        <dbReference type="Proteomes" id="UP000626148"/>
    </source>
</evidence>
<protein>
    <submittedName>
        <fullName evidence="10">Serine protease</fullName>
    </submittedName>
</protein>
<dbReference type="InterPro" id="IPR029045">
    <property type="entry name" value="ClpP/crotonase-like_dom_sf"/>
</dbReference>
<evidence type="ECO:0000256" key="3">
    <source>
        <dbReference type="ARBA" id="ARBA00022989"/>
    </source>
</evidence>
<feature type="transmembrane region" description="Helical" evidence="6">
    <location>
        <begin position="410"/>
        <end position="431"/>
    </location>
</feature>
<keyword evidence="4 6" id="KW-0472">Membrane</keyword>
<gene>
    <name evidence="10" type="ORF">GCM10007392_47500</name>
</gene>
<dbReference type="Gene3D" id="2.40.50.140">
    <property type="entry name" value="Nucleic acid-binding proteins"/>
    <property type="match status" value="1"/>
</dbReference>
<dbReference type="InterPro" id="IPR056739">
    <property type="entry name" value="NfeD_membrane"/>
</dbReference>
<proteinExistence type="predicted"/>
<feature type="compositionally biased region" description="Basic and acidic residues" evidence="5">
    <location>
        <begin position="201"/>
        <end position="210"/>
    </location>
</feature>
<reference evidence="10" key="1">
    <citation type="journal article" date="2014" name="Int. J. Syst. Evol. Microbiol.">
        <title>Complete genome sequence of Corynebacterium casei LMG S-19264T (=DSM 44701T), isolated from a smear-ripened cheese.</title>
        <authorList>
            <consortium name="US DOE Joint Genome Institute (JGI-PGF)"/>
            <person name="Walter F."/>
            <person name="Albersmeier A."/>
            <person name="Kalinowski J."/>
            <person name="Ruckert C."/>
        </authorList>
    </citation>
    <scope>NUCLEOTIDE SEQUENCE</scope>
    <source>
        <strain evidence="10">KCTC 22169</strain>
    </source>
</reference>
<organism evidence="10 11">
    <name type="scientific">Saccharospirillum salsuginis</name>
    <dbReference type="NCBI Taxonomy" id="418750"/>
    <lineage>
        <taxon>Bacteria</taxon>
        <taxon>Pseudomonadati</taxon>
        <taxon>Pseudomonadota</taxon>
        <taxon>Gammaproteobacteria</taxon>
        <taxon>Oceanospirillales</taxon>
        <taxon>Saccharospirillaceae</taxon>
        <taxon>Saccharospirillum</taxon>
    </lineage>
</organism>
<dbReference type="Gene3D" id="3.90.226.10">
    <property type="entry name" value="2-enoyl-CoA Hydratase, Chain A, domain 1"/>
    <property type="match status" value="1"/>
</dbReference>
<feature type="domain" description="NfeD1b N-terminal" evidence="9">
    <location>
        <begin position="50"/>
        <end position="152"/>
    </location>
</feature>
<sequence length="505" mass="52972">MTEHPATPNSRSRALFWLAVFMVGLAVLMAGTVKTVLAEEDGTTQPGTALVITVDGAIGPATMDYIGRGLERAEDEGARLVIIAMDTPGGLMQSMRGIIQDILASPVPVATYVSPSGARAASAGTYIFLASHVAAMAPATHLGSATPVQMGGLPGAPEPGDGESPTEPAGEPTTGDDESSGQEPSGDGSGQETDQESGGGEEPRRGGTAMERKVLEDAVAYIRELAERHGRNADWAEEAVREAVNLGAEDAVANNVADLVATNISDLLTQIDGRTVSTVLGDVTLNTADLTLTRFDPDWRTELLSVITDPNVAYFLMIIGFYGIIFELSNPGALYPGVIGVICLILALFAFQVLSVNYAGLALILLGMAFIVGEAFMPSFGILGVGGIAAFVVGSVILMDGSHQDVSLPLIGGTAAVAGGFLLWAVTRFLTIRHRPVATGMERAGEEDVEVLDDFEPDREGHYRGHVRLNGERWNAVSEQPLTAGQSVRVEQVHGLTVHVRAESS</sequence>
<dbReference type="SUPFAM" id="SSF52096">
    <property type="entry name" value="ClpP/crotonase"/>
    <property type="match status" value="1"/>
</dbReference>
<dbReference type="InterPro" id="IPR052165">
    <property type="entry name" value="Membrane_assoc_protease"/>
</dbReference>
<feature type="domain" description="NfeD-like C-terminal" evidence="7">
    <location>
        <begin position="450"/>
        <end position="501"/>
    </location>
</feature>
<dbReference type="Pfam" id="PF25145">
    <property type="entry name" value="NfeD1b_N"/>
    <property type="match status" value="1"/>
</dbReference>
<feature type="transmembrane region" description="Helical" evidence="6">
    <location>
        <begin position="312"/>
        <end position="328"/>
    </location>
</feature>
<dbReference type="InterPro" id="IPR012340">
    <property type="entry name" value="NA-bd_OB-fold"/>
</dbReference>
<dbReference type="EMBL" id="BMXR01000019">
    <property type="protein sequence ID" value="GGX74718.1"/>
    <property type="molecule type" value="Genomic_DNA"/>
</dbReference>
<evidence type="ECO:0000259" key="8">
    <source>
        <dbReference type="Pfam" id="PF24961"/>
    </source>
</evidence>
<accession>A0A918NKA3</accession>
<evidence type="ECO:0000256" key="1">
    <source>
        <dbReference type="ARBA" id="ARBA00004141"/>
    </source>
</evidence>
<evidence type="ECO:0000256" key="5">
    <source>
        <dbReference type="SAM" id="MobiDB-lite"/>
    </source>
</evidence>